<reference evidence="8 9" key="1">
    <citation type="submission" date="2016-10" db="EMBL/GenBank/DDBJ databases">
        <authorList>
            <person name="de Groot N.N."/>
        </authorList>
    </citation>
    <scope>NUCLEOTIDE SEQUENCE [LARGE SCALE GENOMIC DNA]</scope>
    <source>
        <strain evidence="8 9">CPCC 201259</strain>
    </source>
</reference>
<dbReference type="PANTHER" id="PTHR14948">
    <property type="entry name" value="NG5"/>
    <property type="match status" value="1"/>
</dbReference>
<protein>
    <submittedName>
        <fullName evidence="8">Interferon-induced transmembrane protein</fullName>
    </submittedName>
</protein>
<feature type="transmembrane region" description="Helical" evidence="6">
    <location>
        <begin position="94"/>
        <end position="119"/>
    </location>
</feature>
<evidence type="ECO:0000313" key="7">
    <source>
        <dbReference type="EMBL" id="RKT82768.1"/>
    </source>
</evidence>
<evidence type="ECO:0000313" key="8">
    <source>
        <dbReference type="EMBL" id="SFN39974.1"/>
    </source>
</evidence>
<evidence type="ECO:0000256" key="4">
    <source>
        <dbReference type="ARBA" id="ARBA00023136"/>
    </source>
</evidence>
<dbReference type="Pfam" id="PF04505">
    <property type="entry name" value="CD225"/>
    <property type="match status" value="1"/>
</dbReference>
<keyword evidence="3 6" id="KW-1133">Transmembrane helix</keyword>
<dbReference type="AlphaFoldDB" id="A0A1I4YPM0"/>
<evidence type="ECO:0000256" key="2">
    <source>
        <dbReference type="ARBA" id="ARBA00022692"/>
    </source>
</evidence>
<evidence type="ECO:0000313" key="9">
    <source>
        <dbReference type="Proteomes" id="UP000199398"/>
    </source>
</evidence>
<evidence type="ECO:0000256" key="3">
    <source>
        <dbReference type="ARBA" id="ARBA00022989"/>
    </source>
</evidence>
<keyword evidence="10" id="KW-1185">Reference proteome</keyword>
<evidence type="ECO:0000313" key="10">
    <source>
        <dbReference type="Proteomes" id="UP000270697"/>
    </source>
</evidence>
<gene>
    <name evidence="7" type="ORF">ATL45_1024</name>
    <name evidence="8" type="ORF">SAMN05421805_104240</name>
</gene>
<dbReference type="Proteomes" id="UP000270697">
    <property type="component" value="Unassembled WGS sequence"/>
</dbReference>
<dbReference type="RefSeq" id="WP_246025172.1">
    <property type="nucleotide sequence ID" value="NZ_FOUP01000004.1"/>
</dbReference>
<evidence type="ECO:0000256" key="5">
    <source>
        <dbReference type="SAM" id="MobiDB-lite"/>
    </source>
</evidence>
<feature type="transmembrane region" description="Helical" evidence="6">
    <location>
        <begin position="43"/>
        <end position="62"/>
    </location>
</feature>
<feature type="region of interest" description="Disordered" evidence="5">
    <location>
        <begin position="1"/>
        <end position="24"/>
    </location>
</feature>
<evidence type="ECO:0000256" key="1">
    <source>
        <dbReference type="ARBA" id="ARBA00004370"/>
    </source>
</evidence>
<organism evidence="8 9">
    <name type="scientific">Saccharopolyspora antimicrobica</name>
    <dbReference type="NCBI Taxonomy" id="455193"/>
    <lineage>
        <taxon>Bacteria</taxon>
        <taxon>Bacillati</taxon>
        <taxon>Actinomycetota</taxon>
        <taxon>Actinomycetes</taxon>
        <taxon>Pseudonocardiales</taxon>
        <taxon>Pseudonocardiaceae</taxon>
        <taxon>Saccharopolyspora</taxon>
    </lineage>
</organism>
<dbReference type="InterPro" id="IPR051423">
    <property type="entry name" value="CD225/Dispanin"/>
</dbReference>
<dbReference type="Proteomes" id="UP000199398">
    <property type="component" value="Unassembled WGS sequence"/>
</dbReference>
<dbReference type="STRING" id="455193.SAMN05421805_104240"/>
<name>A0A1I4YPM0_9PSEU</name>
<reference evidence="7 10" key="2">
    <citation type="submission" date="2018-10" db="EMBL/GenBank/DDBJ databases">
        <title>Sequencing the genomes of 1000 actinobacteria strains.</title>
        <authorList>
            <person name="Klenk H.-P."/>
        </authorList>
    </citation>
    <scope>NUCLEOTIDE SEQUENCE [LARGE SCALE GENOMIC DNA]</scope>
    <source>
        <strain evidence="7 10">DSM 45119</strain>
    </source>
</reference>
<keyword evidence="4 6" id="KW-0472">Membrane</keyword>
<dbReference type="PANTHER" id="PTHR14948:SF25">
    <property type="entry name" value="DUF4190 DOMAIN-CONTAINING PROTEIN"/>
    <property type="match status" value="1"/>
</dbReference>
<proteinExistence type="predicted"/>
<accession>A0A1I4YPM0</accession>
<dbReference type="GO" id="GO:0016020">
    <property type="term" value="C:membrane"/>
    <property type="evidence" value="ECO:0007669"/>
    <property type="project" value="UniProtKB-SubCell"/>
</dbReference>
<dbReference type="EMBL" id="RBXX01000002">
    <property type="protein sequence ID" value="RKT82768.1"/>
    <property type="molecule type" value="Genomic_DNA"/>
</dbReference>
<evidence type="ECO:0000256" key="6">
    <source>
        <dbReference type="SAM" id="Phobius"/>
    </source>
</evidence>
<sequence length="129" mass="13666">MSEPSGPEPVPPQEPANLPAPMPPPSSYGAQFGVAPMPLNNNLGWAIASLLICWPFGIPSLIKALQVSSLWYQGQHPQAQAAADEAKKWGKIGVIVGACGYGAMVLLMVLYFVFIFLIIGASMTAVTQQ</sequence>
<comment type="subcellular location">
    <subcellularLocation>
        <location evidence="1">Membrane</location>
    </subcellularLocation>
</comment>
<keyword evidence="2 6" id="KW-0812">Transmembrane</keyword>
<dbReference type="EMBL" id="FOUP01000004">
    <property type="protein sequence ID" value="SFN39974.1"/>
    <property type="molecule type" value="Genomic_DNA"/>
</dbReference>
<dbReference type="InterPro" id="IPR007593">
    <property type="entry name" value="CD225/Dispanin_fam"/>
</dbReference>